<feature type="signal peptide" evidence="1">
    <location>
        <begin position="1"/>
        <end position="24"/>
    </location>
</feature>
<keyword evidence="1" id="KW-0732">Signal</keyword>
<accession>A0ABT7LMB9</accession>
<dbReference type="EMBL" id="JASVDS010000006">
    <property type="protein sequence ID" value="MDL5034006.1"/>
    <property type="molecule type" value="Genomic_DNA"/>
</dbReference>
<name>A0ABT7LMB9_9BURK</name>
<feature type="domain" description="Ice-binding protein C-terminal" evidence="2">
    <location>
        <begin position="245"/>
        <end position="266"/>
    </location>
</feature>
<dbReference type="RefSeq" id="WP_285984081.1">
    <property type="nucleotide sequence ID" value="NZ_JASVDS010000006.1"/>
</dbReference>
<evidence type="ECO:0000313" key="4">
    <source>
        <dbReference type="Proteomes" id="UP001238603"/>
    </source>
</evidence>
<keyword evidence="4" id="KW-1185">Reference proteome</keyword>
<evidence type="ECO:0000259" key="2">
    <source>
        <dbReference type="Pfam" id="PF07589"/>
    </source>
</evidence>
<gene>
    <name evidence="3" type="ORF">QRD43_19025</name>
</gene>
<evidence type="ECO:0000256" key="1">
    <source>
        <dbReference type="SAM" id="SignalP"/>
    </source>
</evidence>
<dbReference type="InterPro" id="IPR013424">
    <property type="entry name" value="Ice-binding_C"/>
</dbReference>
<protein>
    <submittedName>
        <fullName evidence="3">PEP-CTERM sorting domain-containing protein</fullName>
    </submittedName>
</protein>
<reference evidence="3 4" key="1">
    <citation type="submission" date="2023-06" db="EMBL/GenBank/DDBJ databases">
        <title>Pelomonas sp. APW6 16S ribosomal RNA gene genome sequencing and assembly.</title>
        <authorList>
            <person name="Woo H."/>
        </authorList>
    </citation>
    <scope>NUCLEOTIDE SEQUENCE [LARGE SCALE GENOMIC DNA]</scope>
    <source>
        <strain evidence="3 4">APW6</strain>
    </source>
</reference>
<organism evidence="3 4">
    <name type="scientific">Roseateles subflavus</name>
    <dbReference type="NCBI Taxonomy" id="3053353"/>
    <lineage>
        <taxon>Bacteria</taxon>
        <taxon>Pseudomonadati</taxon>
        <taxon>Pseudomonadota</taxon>
        <taxon>Betaproteobacteria</taxon>
        <taxon>Burkholderiales</taxon>
        <taxon>Sphaerotilaceae</taxon>
        <taxon>Roseateles</taxon>
    </lineage>
</organism>
<dbReference type="Proteomes" id="UP001238603">
    <property type="component" value="Unassembled WGS sequence"/>
</dbReference>
<dbReference type="Pfam" id="PF07589">
    <property type="entry name" value="PEP-CTERM"/>
    <property type="match status" value="1"/>
</dbReference>
<proteinExistence type="predicted"/>
<sequence length="270" mass="27151">MNFKHVVRAAAAAALVAVSASASAGYVVLDGWQLNTPTTTVTNIGRLGLGGGGATVEQEVNGLGQAFVGAKFVESGSVFSVTYTPENVPGAGDNGGLSVISNELLTISFTNVAGKVIALNPGGGFKYQFTSGNFLMSGLGGTYAAGSIVGLGGNASSTAVIGGFNGDSTLLAYVAAFLKPTFDVKDNLGNSLKNDMTNGKVLFQAVTNNNTTGFVGTGACTFDATKTCSTVRVTSAGDAYLVRDIPEPASIALAGVALLGLGMARRRSAK</sequence>
<evidence type="ECO:0000313" key="3">
    <source>
        <dbReference type="EMBL" id="MDL5034006.1"/>
    </source>
</evidence>
<feature type="chain" id="PRO_5045722926" evidence="1">
    <location>
        <begin position="25"/>
        <end position="270"/>
    </location>
</feature>
<comment type="caution">
    <text evidence="3">The sequence shown here is derived from an EMBL/GenBank/DDBJ whole genome shotgun (WGS) entry which is preliminary data.</text>
</comment>